<dbReference type="PROSITE" id="PS51459">
    <property type="entry name" value="FIDO"/>
    <property type="match status" value="1"/>
</dbReference>
<dbReference type="Gene3D" id="1.20.120.1870">
    <property type="entry name" value="Fic/DOC protein, Fido domain"/>
    <property type="match status" value="1"/>
</dbReference>
<accession>A0A5D4RCA9</accession>
<dbReference type="PANTHER" id="PTHR39426:SF1">
    <property type="entry name" value="HOMOLOGY TO DEATH-ON-CURING PROTEIN OF PHAGE P1"/>
    <property type="match status" value="1"/>
</dbReference>
<dbReference type="EMBL" id="VTEQ01000010">
    <property type="protein sequence ID" value="TYS48219.1"/>
    <property type="molecule type" value="Genomic_DNA"/>
</dbReference>
<comment type="caution">
    <text evidence="2">The sequence shown here is derived from an EMBL/GenBank/DDBJ whole genome shotgun (WGS) entry which is preliminary data.</text>
</comment>
<dbReference type="InterPro" id="IPR053737">
    <property type="entry name" value="Type_II_TA_Toxin"/>
</dbReference>
<dbReference type="RefSeq" id="WP_148986115.1">
    <property type="nucleotide sequence ID" value="NZ_JBNILK010000012.1"/>
</dbReference>
<name>A0A5D4RCA9_9BACI</name>
<dbReference type="NCBIfam" id="TIGR01550">
    <property type="entry name" value="DOC_P1"/>
    <property type="match status" value="1"/>
</dbReference>
<evidence type="ECO:0000313" key="3">
    <source>
        <dbReference type="Proteomes" id="UP000322997"/>
    </source>
</evidence>
<dbReference type="GO" id="GO:0016301">
    <property type="term" value="F:kinase activity"/>
    <property type="evidence" value="ECO:0007669"/>
    <property type="project" value="InterPro"/>
</dbReference>
<evidence type="ECO:0000259" key="1">
    <source>
        <dbReference type="PROSITE" id="PS51459"/>
    </source>
</evidence>
<protein>
    <submittedName>
        <fullName evidence="2">Type II toxin-antitoxin system death-on-curing family toxin</fullName>
    </submittedName>
</protein>
<proteinExistence type="predicted"/>
<feature type="domain" description="Fido" evidence="1">
    <location>
        <begin position="5"/>
        <end position="125"/>
    </location>
</feature>
<dbReference type="InterPro" id="IPR003812">
    <property type="entry name" value="Fido"/>
</dbReference>
<reference evidence="2 3" key="1">
    <citation type="submission" date="2019-08" db="EMBL/GenBank/DDBJ databases">
        <title>Bacillus genomes from the desert of Cuatro Cienegas, Coahuila.</title>
        <authorList>
            <person name="Olmedo-Alvarez G."/>
        </authorList>
    </citation>
    <scope>NUCLEOTIDE SEQUENCE [LARGE SCALE GENOMIC DNA]</scope>
    <source>
        <strain evidence="2 3">CH108_3D</strain>
    </source>
</reference>
<evidence type="ECO:0000313" key="2">
    <source>
        <dbReference type="EMBL" id="TYS48219.1"/>
    </source>
</evidence>
<dbReference type="PANTHER" id="PTHR39426">
    <property type="entry name" value="HOMOLOGY TO DEATH-ON-CURING PROTEIN OF PHAGE P1"/>
    <property type="match status" value="1"/>
</dbReference>
<dbReference type="Proteomes" id="UP000322997">
    <property type="component" value="Unassembled WGS sequence"/>
</dbReference>
<dbReference type="Pfam" id="PF02661">
    <property type="entry name" value="Fic"/>
    <property type="match status" value="1"/>
</dbReference>
<dbReference type="AlphaFoldDB" id="A0A5D4RCA9"/>
<gene>
    <name evidence="2" type="ORF">FZC83_21320</name>
</gene>
<organism evidence="2 3">
    <name type="scientific">Rossellomorea marisflavi</name>
    <dbReference type="NCBI Taxonomy" id="189381"/>
    <lineage>
        <taxon>Bacteria</taxon>
        <taxon>Bacillati</taxon>
        <taxon>Bacillota</taxon>
        <taxon>Bacilli</taxon>
        <taxon>Bacillales</taxon>
        <taxon>Bacillaceae</taxon>
        <taxon>Rossellomorea</taxon>
    </lineage>
</organism>
<sequence>MTKYLTHKQAIFLNGVLIKRYSPKEFIGVKDEKLLDSAIMRPQSSAFESDAYPSLELKAAALFESMAQNHSFHNANKRTAFACLFQFLRMNGWILDVPEKEAEDMTSFVVTDKPPLPHIADWISSNLIPFEKDLS</sequence>
<dbReference type="InterPro" id="IPR006440">
    <property type="entry name" value="Doc"/>
</dbReference>